<feature type="transmembrane region" description="Helical" evidence="2">
    <location>
        <begin position="636"/>
        <end position="657"/>
    </location>
</feature>
<dbReference type="AlphaFoldDB" id="A0A3S4Z7R4"/>
<feature type="region of interest" description="Disordered" evidence="1">
    <location>
        <begin position="41"/>
        <end position="212"/>
    </location>
</feature>
<dbReference type="Pfam" id="PF10101">
    <property type="entry name" value="DUF2339"/>
    <property type="match status" value="1"/>
</dbReference>
<keyword evidence="2" id="KW-0472">Membrane</keyword>
<evidence type="ECO:0000256" key="2">
    <source>
        <dbReference type="SAM" id="Phobius"/>
    </source>
</evidence>
<keyword evidence="2" id="KW-0812">Transmembrane</keyword>
<organism evidence="3 4">
    <name type="scientific">Actinomyces viscosus</name>
    <dbReference type="NCBI Taxonomy" id="1656"/>
    <lineage>
        <taxon>Bacteria</taxon>
        <taxon>Bacillati</taxon>
        <taxon>Actinomycetota</taxon>
        <taxon>Actinomycetes</taxon>
        <taxon>Actinomycetales</taxon>
        <taxon>Actinomycetaceae</taxon>
        <taxon>Actinomyces</taxon>
    </lineage>
</organism>
<evidence type="ECO:0000313" key="4">
    <source>
        <dbReference type="Proteomes" id="UP000268658"/>
    </source>
</evidence>
<sequence>MSIPPNADPNVTLLLQRLDLIEKKIDWVARRVTWLSHTAGDPAQVNRDRPMPGDGTPYVSASTVAETPKVVDDRLSEPLPTADSPTVTTPPASSFTTSASGEALQQDLSTSSSSAQVVENETMKDEEEEAARAAPVRSSDSPGVPELEQPTAQRHHEPSHIAPEHSARPWTSPGSTGHAPVPPYAADRTQPLPEEPARSVPMGTTDAGEIPGWARRAMREGNLGRYLLSGAAAVLVLSAGVSLLALVWDSIPDPVKILALALIAVTMTAVGARLGISRPRYRVAAATITGTGGGLGFVSIVGAVLLDGMLGPETALALMACWGLLLLVVSHLTRVLFTAVVSSIGALVTIGFAVSHVTHQPRSAIITWLMIGVYVAVLALTCGILSRGTERMRLAAWYPVTSLVATVAALVFAPLRSMLRISAVGGTAIVLALCLLLICQMMHASKRLWSIGIRAAGMDWALAAATLLVAYRNLLAEQVDVGLTHSAVIATFILELILLAGAALAVLAPHGPDQWRSAMAIGHEASFLPLALVGMAIIDDPRAYLFVVVTAMLCFLPAIVGGRVEPAPILALLGTAPILTLPETAYSRAENLSLITSVAVSVLLVVVAEGLGHHVARSTPIPATDATASRVQPRLLALRLALGAIVFNLAVLTPLLASVLVDGYSNAWAALRMVPGLVLIAFIALGAFSSGATPLRVLSGRCRGSRYLVGSHGEALPDPHTPMAGAPVPSWIVSAIVAVSAIVTLSWAEDLTSPAWTLALVAVALGLGASATWILLPWGRRTEVCLSLAIGDSLLMWLSIIVATGIGPGSVLMSVLVLLTGGACIVFGFRARLTILRHYGLTLVLLAVLKLAAVDMASQNSIIRVISLAAAGVVCFVLSLLYNRYAQEQRREQMESTEKHGRL</sequence>
<feature type="compositionally biased region" description="Polar residues" evidence="1">
    <location>
        <begin position="106"/>
        <end position="119"/>
    </location>
</feature>
<dbReference type="OrthoDB" id="3261236at2"/>
<feature type="transmembrane region" description="Helical" evidence="2">
    <location>
        <begin position="862"/>
        <end position="882"/>
    </location>
</feature>
<dbReference type="InterPro" id="IPR019286">
    <property type="entry name" value="DUF2339_TM"/>
</dbReference>
<feature type="transmembrane region" description="Helical" evidence="2">
    <location>
        <begin position="592"/>
        <end position="615"/>
    </location>
</feature>
<feature type="transmembrane region" description="Helical" evidence="2">
    <location>
        <begin position="310"/>
        <end position="328"/>
    </location>
</feature>
<feature type="transmembrane region" description="Helical" evidence="2">
    <location>
        <begin position="254"/>
        <end position="276"/>
    </location>
</feature>
<feature type="compositionally biased region" description="Low complexity" evidence="1">
    <location>
        <begin position="80"/>
        <end position="100"/>
    </location>
</feature>
<dbReference type="RefSeq" id="WP_126413586.1">
    <property type="nucleotide sequence ID" value="NZ_JASPER010000001.1"/>
</dbReference>
<dbReference type="Proteomes" id="UP000268658">
    <property type="component" value="Chromosome"/>
</dbReference>
<keyword evidence="2" id="KW-1133">Transmembrane helix</keyword>
<accession>A0A3S4Z7R4</accession>
<evidence type="ECO:0000313" key="3">
    <source>
        <dbReference type="EMBL" id="VEI14979.1"/>
    </source>
</evidence>
<reference evidence="3 4" key="1">
    <citation type="submission" date="2018-12" db="EMBL/GenBank/DDBJ databases">
        <authorList>
            <consortium name="Pathogen Informatics"/>
        </authorList>
    </citation>
    <scope>NUCLEOTIDE SEQUENCE [LARGE SCALE GENOMIC DNA]</scope>
    <source>
        <strain evidence="3 4">NCTC10951</strain>
    </source>
</reference>
<feature type="compositionally biased region" description="Basic and acidic residues" evidence="1">
    <location>
        <begin position="154"/>
        <end position="167"/>
    </location>
</feature>
<protein>
    <submittedName>
        <fullName evidence="3">Predicted membrane protein</fullName>
    </submittedName>
</protein>
<feature type="transmembrane region" description="Helical" evidence="2">
    <location>
        <begin position="283"/>
        <end position="304"/>
    </location>
</feature>
<feature type="transmembrane region" description="Helical" evidence="2">
    <location>
        <begin position="226"/>
        <end position="248"/>
    </location>
</feature>
<feature type="transmembrane region" description="Helical" evidence="2">
    <location>
        <begin position="836"/>
        <end position="856"/>
    </location>
</feature>
<feature type="transmembrane region" description="Helical" evidence="2">
    <location>
        <begin position="451"/>
        <end position="471"/>
    </location>
</feature>
<dbReference type="KEGG" id="avc:NCTC10951_00861"/>
<dbReference type="EMBL" id="LR134477">
    <property type="protein sequence ID" value="VEI14979.1"/>
    <property type="molecule type" value="Genomic_DNA"/>
</dbReference>
<feature type="transmembrane region" description="Helical" evidence="2">
    <location>
        <begin position="754"/>
        <end position="776"/>
    </location>
</feature>
<feature type="transmembrane region" description="Helical" evidence="2">
    <location>
        <begin position="335"/>
        <end position="353"/>
    </location>
</feature>
<name>A0A3S4Z7R4_ACTVI</name>
<proteinExistence type="predicted"/>
<feature type="transmembrane region" description="Helical" evidence="2">
    <location>
        <begin position="788"/>
        <end position="806"/>
    </location>
</feature>
<feature type="transmembrane region" description="Helical" evidence="2">
    <location>
        <begin position="544"/>
        <end position="562"/>
    </location>
</feature>
<feature type="transmembrane region" description="Helical" evidence="2">
    <location>
        <begin position="728"/>
        <end position="748"/>
    </location>
</feature>
<gene>
    <name evidence="3" type="ORF">NCTC10951_00861</name>
</gene>
<feature type="transmembrane region" description="Helical" evidence="2">
    <location>
        <begin position="812"/>
        <end position="829"/>
    </location>
</feature>
<feature type="transmembrane region" description="Helical" evidence="2">
    <location>
        <begin position="365"/>
        <end position="385"/>
    </location>
</feature>
<feature type="transmembrane region" description="Helical" evidence="2">
    <location>
        <begin position="421"/>
        <end position="439"/>
    </location>
</feature>
<feature type="transmembrane region" description="Helical" evidence="2">
    <location>
        <begin position="397"/>
        <end position="415"/>
    </location>
</feature>
<feature type="transmembrane region" description="Helical" evidence="2">
    <location>
        <begin position="677"/>
        <end position="698"/>
    </location>
</feature>
<evidence type="ECO:0000256" key="1">
    <source>
        <dbReference type="SAM" id="MobiDB-lite"/>
    </source>
</evidence>
<feature type="transmembrane region" description="Helical" evidence="2">
    <location>
        <begin position="483"/>
        <end position="508"/>
    </location>
</feature>